<evidence type="ECO:0000313" key="1">
    <source>
        <dbReference type="EMBL" id="CAB4996344.1"/>
    </source>
</evidence>
<protein>
    <submittedName>
        <fullName evidence="1">Unannotated protein</fullName>
    </submittedName>
</protein>
<proteinExistence type="predicted"/>
<organism evidence="1">
    <name type="scientific">freshwater metagenome</name>
    <dbReference type="NCBI Taxonomy" id="449393"/>
    <lineage>
        <taxon>unclassified sequences</taxon>
        <taxon>metagenomes</taxon>
        <taxon>ecological metagenomes</taxon>
    </lineage>
</organism>
<dbReference type="AlphaFoldDB" id="A0A6J7P2S1"/>
<sequence>MQCDRERAAQFFGIGCSGVVPDRSVDRERAQPALLRDRGDRKRHRVGEVAAVADRIGAERADQRAGWHVVRLGHAVQRGGRRVECRAGVEHDSGEVEVHPVEHFGEHLVKWPGCATKAEQDARGALLELGQHP</sequence>
<reference evidence="1" key="1">
    <citation type="submission" date="2020-05" db="EMBL/GenBank/DDBJ databases">
        <authorList>
            <person name="Chiriac C."/>
            <person name="Salcher M."/>
            <person name="Ghai R."/>
            <person name="Kavagutti S V."/>
        </authorList>
    </citation>
    <scope>NUCLEOTIDE SEQUENCE</scope>
</reference>
<gene>
    <name evidence="1" type="ORF">UFOPK3967_01352</name>
</gene>
<accession>A0A6J7P2S1</accession>
<name>A0A6J7P2S1_9ZZZZ</name>
<dbReference type="EMBL" id="CAFBOS010000074">
    <property type="protein sequence ID" value="CAB4996344.1"/>
    <property type="molecule type" value="Genomic_DNA"/>
</dbReference>